<dbReference type="EMBL" id="LN852788">
    <property type="protein sequence ID" value="CRY93902.1"/>
    <property type="molecule type" value="Genomic_DNA"/>
</dbReference>
<dbReference type="InterPro" id="IPR012337">
    <property type="entry name" value="RNaseH-like_sf"/>
</dbReference>
<dbReference type="InterPro" id="IPR001584">
    <property type="entry name" value="Integrase_cat-core"/>
</dbReference>
<dbReference type="InterPro" id="IPR054353">
    <property type="entry name" value="IstA-like_C"/>
</dbReference>
<dbReference type="PANTHER" id="PTHR35004">
    <property type="entry name" value="TRANSPOSASE RV3428C-RELATED"/>
    <property type="match status" value="1"/>
</dbReference>
<dbReference type="NCBIfam" id="NF033546">
    <property type="entry name" value="transpos_IS21"/>
    <property type="match status" value="1"/>
</dbReference>
<dbReference type="GO" id="GO:0015074">
    <property type="term" value="P:DNA integration"/>
    <property type="evidence" value="ECO:0007669"/>
    <property type="project" value="InterPro"/>
</dbReference>
<dbReference type="Gene3D" id="3.30.420.10">
    <property type="entry name" value="Ribonuclease H-like superfamily/Ribonuclease H"/>
    <property type="match status" value="1"/>
</dbReference>
<name>A0A0H5QCN9_9ZZZZ</name>
<accession>A0A0H5QCN9</accession>
<dbReference type="GO" id="GO:0003676">
    <property type="term" value="F:nucleic acid binding"/>
    <property type="evidence" value="ECO:0007669"/>
    <property type="project" value="InterPro"/>
</dbReference>
<dbReference type="SUPFAM" id="SSF53098">
    <property type="entry name" value="Ribonuclease H-like"/>
    <property type="match status" value="1"/>
</dbReference>
<dbReference type="PROSITE" id="PS50994">
    <property type="entry name" value="INTEGRASE"/>
    <property type="match status" value="1"/>
</dbReference>
<evidence type="ECO:0000256" key="1">
    <source>
        <dbReference type="ARBA" id="ARBA00009277"/>
    </source>
</evidence>
<reference evidence="3" key="1">
    <citation type="submission" date="2015-06" db="EMBL/GenBank/DDBJ databases">
        <authorList>
            <person name="Joergensen T."/>
        </authorList>
    </citation>
    <scope>NUCLEOTIDE SEQUENCE</scope>
    <source>
        <strain evidence="3">RGRH0098</strain>
    </source>
</reference>
<dbReference type="PANTHER" id="PTHR35004:SF8">
    <property type="entry name" value="TRANSPOSASE RV3428C-RELATED"/>
    <property type="match status" value="1"/>
</dbReference>
<evidence type="ECO:0000259" key="2">
    <source>
        <dbReference type="PROSITE" id="PS50994"/>
    </source>
</evidence>
<feature type="domain" description="Integrase catalytic" evidence="2">
    <location>
        <begin position="130"/>
        <end position="307"/>
    </location>
</feature>
<comment type="similarity">
    <text evidence="1">Belongs to the transposase IS21/IS408/IS1162 family.</text>
</comment>
<dbReference type="AlphaFoldDB" id="A0A0H5QCN9"/>
<protein>
    <recommendedName>
        <fullName evidence="2">Integrase catalytic domain-containing protein</fullName>
    </recommendedName>
</protein>
<evidence type="ECO:0000313" key="3">
    <source>
        <dbReference type="EMBL" id="CRY93902.1"/>
    </source>
</evidence>
<reference evidence="3" key="2">
    <citation type="submission" date="2015-07" db="EMBL/GenBank/DDBJ databases">
        <title>Plasmids, circular viruses and viroids from rat gut.</title>
        <authorList>
            <person name="Jorgensen T.J."/>
            <person name="Hansen M.A."/>
            <person name="Xu Z."/>
            <person name="Tabak M.A."/>
            <person name="Sorensen S.J."/>
            <person name="Hansen L.H."/>
        </authorList>
    </citation>
    <scope>NUCLEOTIDE SEQUENCE</scope>
    <source>
        <strain evidence="3">RGRH0098</strain>
    </source>
</reference>
<dbReference type="Pfam" id="PF22483">
    <property type="entry name" value="Mu-transpos_C_2"/>
    <property type="match status" value="1"/>
</dbReference>
<sequence>MIDYRKMMHLYEQGVTTNCLATTFKCKWKTVDRAVKRILERWGSAENIPGELTNEGIRQEILNLGRMPDGLYYTPDFGSYSQKELGKQNQVLWDEYCEEAKAKGLKPYQISYFNELLAVYLEKNDISYTQEHLPGVECQVDWCGDHGHFMDAETGEWIDVHVIVIVLPYSSYFYAEGFLDEKMHSFIAGHQHAFEYFEGVPPFVVPDNCATATDRKTGILNTFYTSFLDYYGAVPKPTRVRRPQDKGCVERTVGLIERNIIPLLDEMPITSLLEFNDILKAKITRLNEKPFSKRNGCRKSIFDEDEKKRLKPLPARPFHSSIEKKATVSRDYHIQYDNAFYSVPVDYIGQRVTVKDDSFEINIYNEKGYMIAKHDKAIHKWQRCTDEKHIPVGHASDNAYTLEYFLLWSHKFGPNMADLCKRISERFTYPVQSFRTLNSILVSASKCSSPALAEEAARKCLGSGTCSTKGFNSMLKATIETCKQAKKAQPFLDGLFCSHGSEEVKQ</sequence>
<organism evidence="3">
    <name type="scientific">uncultured prokaryote</name>
    <dbReference type="NCBI Taxonomy" id="198431"/>
    <lineage>
        <taxon>unclassified sequences</taxon>
        <taxon>environmental samples</taxon>
    </lineage>
</organism>
<proteinExistence type="inferred from homology"/>
<dbReference type="InterPro" id="IPR036397">
    <property type="entry name" value="RNaseH_sf"/>
</dbReference>